<proteinExistence type="predicted"/>
<name>A0A852T1M4_9MICO</name>
<evidence type="ECO:0000313" key="2">
    <source>
        <dbReference type="Proteomes" id="UP000589620"/>
    </source>
</evidence>
<evidence type="ECO:0000313" key="1">
    <source>
        <dbReference type="EMBL" id="NYD74763.1"/>
    </source>
</evidence>
<dbReference type="AlphaFoldDB" id="A0A852T1M4"/>
<dbReference type="RefSeq" id="WP_179456735.1">
    <property type="nucleotide sequence ID" value="NZ_BAAAPX010000001.1"/>
</dbReference>
<accession>A0A852T1M4</accession>
<reference evidence="1 2" key="1">
    <citation type="submission" date="2020-07" db="EMBL/GenBank/DDBJ databases">
        <title>Sequencing the genomes of 1000 actinobacteria strains.</title>
        <authorList>
            <person name="Klenk H.-P."/>
        </authorList>
    </citation>
    <scope>NUCLEOTIDE SEQUENCE [LARGE SCALE GENOMIC DNA]</scope>
    <source>
        <strain evidence="1 2">DSM 23871</strain>
    </source>
</reference>
<keyword evidence="2" id="KW-1185">Reference proteome</keyword>
<protein>
    <submittedName>
        <fullName evidence="1">Uncharacterized protein</fullName>
    </submittedName>
</protein>
<organism evidence="1 2">
    <name type="scientific">Leifsonia soli</name>
    <dbReference type="NCBI Taxonomy" id="582665"/>
    <lineage>
        <taxon>Bacteria</taxon>
        <taxon>Bacillati</taxon>
        <taxon>Actinomycetota</taxon>
        <taxon>Actinomycetes</taxon>
        <taxon>Micrococcales</taxon>
        <taxon>Microbacteriaceae</taxon>
        <taxon>Leifsonia</taxon>
    </lineage>
</organism>
<sequence>MSEYFSNQTGQNLEDLIAGIGEGLEGTAEAVQAAIDDMIHSAAVGLLHSMLPPMVHVKNATTRATAWTTVQGLSAEVFLTVTGARVDTAVLAGQVAQKVEHGVGRITANLDYTGGVNSIT</sequence>
<dbReference type="Proteomes" id="UP000589620">
    <property type="component" value="Unassembled WGS sequence"/>
</dbReference>
<comment type="caution">
    <text evidence="1">The sequence shown here is derived from an EMBL/GenBank/DDBJ whole genome shotgun (WGS) entry which is preliminary data.</text>
</comment>
<dbReference type="EMBL" id="JACCBJ010000001">
    <property type="protein sequence ID" value="NYD74763.1"/>
    <property type="molecule type" value="Genomic_DNA"/>
</dbReference>
<gene>
    <name evidence="1" type="ORF">BJ963_002282</name>
</gene>